<feature type="compositionally biased region" description="Polar residues" evidence="1">
    <location>
        <begin position="851"/>
        <end position="863"/>
    </location>
</feature>
<sequence length="898" mass="96936">MEGGGAPETVAETAVREEHEMASDPQLSLGAEGSVSRLQASKSELESPSSTAQLPAQTTERVPRGSSQAPHVDSGVEVPTSSGPSTPANNRYSLPRSRPTSPVPSLKNFDSIRPSSPHRPDSPSEPSRTVLEKASGSPRTNSPFLQKAQSFGRANVSAKRISSMLVEKRGPSALRADYEDDQVSPRAFEVKPLADTDGLCAVLYHYLWRKTSKAKGCPGLSLPDTIVYRYRQPMHWFFTSVHDGQLMKKNRSNVLNRLIFESLTKSRGRVSDIVACHLYTDDELGDRTKRPNEQVTHVEFFDEAGLKNFLFHGEKQMHGVLQRFVESKGDRNTLIQAMWSPQVCLLERRINLRRITDPMNELHEKAVTFEGGEQFSESLAVPADALATEVQRICKHIVEHIAETSSGQSLISRMVLHFKVDAKNKIWLLWCSSIRLFRGPKIGRHVTPLNLDPPFQVKSAADAEKSSKHGGSLGSGGLWFVCPGCGETYASDRKCDVTYKAVIYHWQKTCASPGRNSIPSVIAKTNSGLSEARYAILQEHPVFLYKTVPLCESCCTERNNAMLAELAAVNPASDQGEAPLGGRRLGIPSLAGAFRKLGTNKGSASTARARMPATSRPAPKPAAAAALRPRPRSAFASMKRSASGTKNVDEASGADAPKPEMQAERTEERKEESGAGESRKDELDGEMEDGTRSEDTGIAKGRDGMDVGSGTSVLVQEESGGQSSVKKKGDVTDRHLKDGTETEVSEREDGVGRGAEAREMTSAEATGQFRQQTDASPPETTAGGMRRTSERNGGDTERKISSNCAETTGGGKGLGNLAAESGASCPGSARGKRNVTDAHVVKRSGEKKSDANGTQQRKPSGTSGRKEGTSKAADGSAVDRARAVYSKKITPLWAVPKT</sequence>
<organism evidence="2 3">
    <name type="scientific">Klebsormidium nitens</name>
    <name type="common">Green alga</name>
    <name type="synonym">Ulothrix nitens</name>
    <dbReference type="NCBI Taxonomy" id="105231"/>
    <lineage>
        <taxon>Eukaryota</taxon>
        <taxon>Viridiplantae</taxon>
        <taxon>Streptophyta</taxon>
        <taxon>Klebsormidiophyceae</taxon>
        <taxon>Klebsormidiales</taxon>
        <taxon>Klebsormidiaceae</taxon>
        <taxon>Klebsormidium</taxon>
    </lineage>
</organism>
<reference evidence="2 3" key="1">
    <citation type="journal article" date="2014" name="Nat. Commun.">
        <title>Klebsormidium flaccidum genome reveals primary factors for plant terrestrial adaptation.</title>
        <authorList>
            <person name="Hori K."/>
            <person name="Maruyama F."/>
            <person name="Fujisawa T."/>
            <person name="Togashi T."/>
            <person name="Yamamoto N."/>
            <person name="Seo M."/>
            <person name="Sato S."/>
            <person name="Yamada T."/>
            <person name="Mori H."/>
            <person name="Tajima N."/>
            <person name="Moriyama T."/>
            <person name="Ikeuchi M."/>
            <person name="Watanabe M."/>
            <person name="Wada H."/>
            <person name="Kobayashi K."/>
            <person name="Saito M."/>
            <person name="Masuda T."/>
            <person name="Sasaki-Sekimoto Y."/>
            <person name="Mashiguchi K."/>
            <person name="Awai K."/>
            <person name="Shimojima M."/>
            <person name="Masuda S."/>
            <person name="Iwai M."/>
            <person name="Nobusawa T."/>
            <person name="Narise T."/>
            <person name="Kondo S."/>
            <person name="Saito H."/>
            <person name="Sato R."/>
            <person name="Murakawa M."/>
            <person name="Ihara Y."/>
            <person name="Oshima-Yamada Y."/>
            <person name="Ohtaka K."/>
            <person name="Satoh M."/>
            <person name="Sonobe K."/>
            <person name="Ishii M."/>
            <person name="Ohtani R."/>
            <person name="Kanamori-Sato M."/>
            <person name="Honoki R."/>
            <person name="Miyazaki D."/>
            <person name="Mochizuki H."/>
            <person name="Umetsu J."/>
            <person name="Higashi K."/>
            <person name="Shibata D."/>
            <person name="Kamiya Y."/>
            <person name="Sato N."/>
            <person name="Nakamura Y."/>
            <person name="Tabata S."/>
            <person name="Ida S."/>
            <person name="Kurokawa K."/>
            <person name="Ohta H."/>
        </authorList>
    </citation>
    <scope>NUCLEOTIDE SEQUENCE [LARGE SCALE GENOMIC DNA]</scope>
    <source>
        <strain evidence="2 3">NIES-2285</strain>
    </source>
</reference>
<evidence type="ECO:0000313" key="3">
    <source>
        <dbReference type="Proteomes" id="UP000054558"/>
    </source>
</evidence>
<feature type="compositionally biased region" description="Basic and acidic residues" evidence="1">
    <location>
        <begin position="657"/>
        <end position="682"/>
    </location>
</feature>
<feature type="compositionally biased region" description="Polar residues" evidence="1">
    <location>
        <begin position="137"/>
        <end position="146"/>
    </location>
</feature>
<feature type="compositionally biased region" description="Basic and acidic residues" evidence="1">
    <location>
        <begin position="787"/>
        <end position="800"/>
    </location>
</feature>
<evidence type="ECO:0000256" key="1">
    <source>
        <dbReference type="SAM" id="MobiDB-lite"/>
    </source>
</evidence>
<dbReference type="AlphaFoldDB" id="A0A1Y1HKU3"/>
<evidence type="ECO:0000313" key="2">
    <source>
        <dbReference type="EMBL" id="GAQ78583.1"/>
    </source>
</evidence>
<feature type="compositionally biased region" description="Polar residues" evidence="1">
    <location>
        <begin position="79"/>
        <end position="92"/>
    </location>
</feature>
<feature type="compositionally biased region" description="Low complexity" evidence="1">
    <location>
        <begin position="612"/>
        <end position="637"/>
    </location>
</feature>
<feature type="region of interest" description="Disordered" evidence="1">
    <location>
        <begin position="1"/>
        <end position="146"/>
    </location>
</feature>
<proteinExistence type="predicted"/>
<keyword evidence="3" id="KW-1185">Reference proteome</keyword>
<feature type="region of interest" description="Disordered" evidence="1">
    <location>
        <begin position="598"/>
        <end position="884"/>
    </location>
</feature>
<feature type="compositionally biased region" description="Basic and acidic residues" evidence="1">
    <location>
        <begin position="727"/>
        <end position="761"/>
    </location>
</feature>
<feature type="compositionally biased region" description="Polar residues" evidence="1">
    <location>
        <begin position="763"/>
        <end position="779"/>
    </location>
</feature>
<feature type="compositionally biased region" description="Basic and acidic residues" evidence="1">
    <location>
        <begin position="689"/>
        <end position="705"/>
    </location>
</feature>
<protein>
    <submittedName>
        <fullName evidence="2">Uncharacterized protein</fullName>
    </submittedName>
</protein>
<name>A0A1Y1HKU3_KLENI</name>
<feature type="compositionally biased region" description="Polar residues" evidence="1">
    <location>
        <begin position="36"/>
        <end position="69"/>
    </location>
</feature>
<accession>A0A1Y1HKU3</accession>
<feature type="compositionally biased region" description="Polar residues" evidence="1">
    <location>
        <begin position="709"/>
        <end position="724"/>
    </location>
</feature>
<dbReference type="OrthoDB" id="298589at2759"/>
<gene>
    <name evidence="2" type="ORF">KFL_000150370</name>
</gene>
<dbReference type="Proteomes" id="UP000054558">
    <property type="component" value="Unassembled WGS sequence"/>
</dbReference>
<feature type="compositionally biased region" description="Basic and acidic residues" evidence="1">
    <location>
        <begin position="834"/>
        <end position="850"/>
    </location>
</feature>
<dbReference type="EMBL" id="DF236964">
    <property type="protein sequence ID" value="GAQ78583.1"/>
    <property type="molecule type" value="Genomic_DNA"/>
</dbReference>